<name>A0ABQ9HP23_9NEOP</name>
<protein>
    <submittedName>
        <fullName evidence="2">Uncharacterized protein</fullName>
    </submittedName>
</protein>
<evidence type="ECO:0000256" key="1">
    <source>
        <dbReference type="SAM" id="MobiDB-lite"/>
    </source>
</evidence>
<comment type="caution">
    <text evidence="2">The sequence shown here is derived from an EMBL/GenBank/DDBJ whole genome shotgun (WGS) entry which is preliminary data.</text>
</comment>
<keyword evidence="3" id="KW-1185">Reference proteome</keyword>
<reference evidence="2 3" key="1">
    <citation type="submission" date="2023-02" db="EMBL/GenBank/DDBJ databases">
        <title>LHISI_Scaffold_Assembly.</title>
        <authorList>
            <person name="Stuart O.P."/>
            <person name="Cleave R."/>
            <person name="Magrath M.J.L."/>
            <person name="Mikheyev A.S."/>
        </authorList>
    </citation>
    <scope>NUCLEOTIDE SEQUENCE [LARGE SCALE GENOMIC DNA]</scope>
    <source>
        <strain evidence="2">Daus_M_001</strain>
        <tissue evidence="2">Leg muscle</tissue>
    </source>
</reference>
<gene>
    <name evidence="2" type="ORF">PR048_012100</name>
</gene>
<accession>A0ABQ9HP23</accession>
<evidence type="ECO:0000313" key="2">
    <source>
        <dbReference type="EMBL" id="KAJ8885894.1"/>
    </source>
</evidence>
<dbReference type="Proteomes" id="UP001159363">
    <property type="component" value="Chromosome X"/>
</dbReference>
<organism evidence="2 3">
    <name type="scientific">Dryococelus australis</name>
    <dbReference type="NCBI Taxonomy" id="614101"/>
    <lineage>
        <taxon>Eukaryota</taxon>
        <taxon>Metazoa</taxon>
        <taxon>Ecdysozoa</taxon>
        <taxon>Arthropoda</taxon>
        <taxon>Hexapoda</taxon>
        <taxon>Insecta</taxon>
        <taxon>Pterygota</taxon>
        <taxon>Neoptera</taxon>
        <taxon>Polyneoptera</taxon>
        <taxon>Phasmatodea</taxon>
        <taxon>Verophasmatodea</taxon>
        <taxon>Anareolatae</taxon>
        <taxon>Phasmatidae</taxon>
        <taxon>Eurycanthinae</taxon>
        <taxon>Dryococelus</taxon>
    </lineage>
</organism>
<sequence length="472" mass="53035">MEILDIRPLRCRCLSRENRTGQEKYLNKTNANQGESVLIIGRAPDFRMWESCRTMPLVGSFSRGSPVSPASSFRRCSILTSIILIGSQDVGKSGGNGRSPRKPADQRHRLARIPLAINPVTRPGIEPGSPSWEASRLTAQLPWPQALKTSLRATQISQFNSNFQHTLGLRSNSRLAREQEANPVLSNEATANEQTSEGSHNELKVNYLILEQQATISFEMKFSFVWTFSIRQSESWAGFLIRFRAGIGTFREFISGQERRKTRVDFAIGSQFIRRALDDYEPIADLQGNKGDLRLHSDELSSLRLDSGDARKHLTWVCRTYPKVINTILHYPHRSSAILLSNPPLQSSRILRNPHQSSPILANPQHFSSSILTNPQQLSIILRNPYQSSAILHNPNQSLAFLIIITRQPTAFLIHSSPSILTNPQQSSTILNKPNQEYISAILISSPQQFSAVLTSSPLQYSETKPFLINLY</sequence>
<evidence type="ECO:0000313" key="3">
    <source>
        <dbReference type="Proteomes" id="UP001159363"/>
    </source>
</evidence>
<dbReference type="EMBL" id="JARBHB010000004">
    <property type="protein sequence ID" value="KAJ8885894.1"/>
    <property type="molecule type" value="Genomic_DNA"/>
</dbReference>
<feature type="compositionally biased region" description="Polar residues" evidence="1">
    <location>
        <begin position="184"/>
        <end position="198"/>
    </location>
</feature>
<feature type="region of interest" description="Disordered" evidence="1">
    <location>
        <begin position="178"/>
        <end position="198"/>
    </location>
</feature>
<proteinExistence type="predicted"/>
<feature type="region of interest" description="Disordered" evidence="1">
    <location>
        <begin position="90"/>
        <end position="109"/>
    </location>
</feature>